<dbReference type="InterPro" id="IPR043129">
    <property type="entry name" value="ATPase_NBD"/>
</dbReference>
<sequence>MPVNDLELKTFKAIVECIEEGSEKPSRAAIAKELGLSRTTASNYVNKLISAEILEELDSESQGRGRPGKPLTLSTSKRYAIGAFFDEHDWYLSIVNLQGQPVENLHYPIERMTIDSFIQVLIGGIKHIQKKYGAQLLPAVGIGSPGVIDRKTGTIIKAVDLGWRDIPLGRIVQNQTGFSCYILNRYRATGLGEAQHGQGQGVKDFIFIGIGTGMGSAIFIDGKLMFTTNIHTGGIGHIIVDPHGPYCSCGRKGCALPLASTDALITNVLNSLADKTLLTQTTLALQYATEKTLTLAQIMQAAQDGDVFAQQAVQTVADPMCQIIGHLITIINPKKIVLGGPMATSGNYYVDYIEKKVVNDYLTPEIPIVQGSMDVYTGARGAASLVTKRVVELTFHTPDTWYLEQ</sequence>
<accession>A0ABY4DC87</accession>
<dbReference type="InterPro" id="IPR000600">
    <property type="entry name" value="ROK"/>
</dbReference>
<proteinExistence type="inferred from homology"/>
<dbReference type="Gene3D" id="1.10.10.10">
    <property type="entry name" value="Winged helix-like DNA-binding domain superfamily/Winged helix DNA-binding domain"/>
    <property type="match status" value="1"/>
</dbReference>
<dbReference type="InterPro" id="IPR036388">
    <property type="entry name" value="WH-like_DNA-bd_sf"/>
</dbReference>
<dbReference type="Proteomes" id="UP000829708">
    <property type="component" value="Chromosome"/>
</dbReference>
<dbReference type="PANTHER" id="PTHR18964">
    <property type="entry name" value="ROK (REPRESSOR, ORF, KINASE) FAMILY"/>
    <property type="match status" value="1"/>
</dbReference>
<dbReference type="SUPFAM" id="SSF53067">
    <property type="entry name" value="Actin-like ATPase domain"/>
    <property type="match status" value="1"/>
</dbReference>
<dbReference type="Gene3D" id="3.30.420.40">
    <property type="match status" value="2"/>
</dbReference>
<name>A0ABY4DC87_9SPIR</name>
<evidence type="ECO:0000313" key="2">
    <source>
        <dbReference type="EMBL" id="UOM50547.1"/>
    </source>
</evidence>
<dbReference type="SUPFAM" id="SSF46785">
    <property type="entry name" value="Winged helix' DNA-binding domain"/>
    <property type="match status" value="1"/>
</dbReference>
<protein>
    <submittedName>
        <fullName evidence="2">ROK family protein</fullName>
    </submittedName>
</protein>
<dbReference type="PANTHER" id="PTHR18964:SF149">
    <property type="entry name" value="BIFUNCTIONAL UDP-N-ACETYLGLUCOSAMINE 2-EPIMERASE_N-ACETYLMANNOSAMINE KINASE"/>
    <property type="match status" value="1"/>
</dbReference>
<dbReference type="Pfam" id="PF00480">
    <property type="entry name" value="ROK"/>
    <property type="match status" value="1"/>
</dbReference>
<dbReference type="RefSeq" id="WP_244771935.1">
    <property type="nucleotide sequence ID" value="NZ_CP094929.1"/>
</dbReference>
<dbReference type="InterPro" id="IPR036390">
    <property type="entry name" value="WH_DNA-bd_sf"/>
</dbReference>
<gene>
    <name evidence="2" type="ORF">MUG09_13370</name>
</gene>
<reference evidence="3" key="1">
    <citation type="journal article" date="2024" name="J Bioinform Genom">
        <title>Complete genome sequence of the type strain bacterium Sphaerochaeta associata GLS2t (VKM B-2742)t.</title>
        <authorList>
            <person name="Troshina O.Y."/>
            <person name="Tepeeva A.N."/>
            <person name="Arzamasceva V.O."/>
            <person name="Whitman W.B."/>
            <person name="Varghese N."/>
            <person name="Shapiro N."/>
            <person name="Woyke T."/>
            <person name="Kripides N.C."/>
            <person name="Vasilenko O.V."/>
        </authorList>
    </citation>
    <scope>NUCLEOTIDE SEQUENCE [LARGE SCALE GENOMIC DNA]</scope>
    <source>
        <strain evidence="3">GLS2T</strain>
    </source>
</reference>
<comment type="similarity">
    <text evidence="1">Belongs to the ROK (NagC/XylR) family.</text>
</comment>
<organism evidence="2 3">
    <name type="scientific">Sphaerochaeta associata</name>
    <dbReference type="NCBI Taxonomy" id="1129264"/>
    <lineage>
        <taxon>Bacteria</taxon>
        <taxon>Pseudomonadati</taxon>
        <taxon>Spirochaetota</taxon>
        <taxon>Spirochaetia</taxon>
        <taxon>Spirochaetales</taxon>
        <taxon>Sphaerochaetaceae</taxon>
        <taxon>Sphaerochaeta</taxon>
    </lineage>
</organism>
<keyword evidence="3" id="KW-1185">Reference proteome</keyword>
<evidence type="ECO:0000256" key="1">
    <source>
        <dbReference type="ARBA" id="ARBA00006479"/>
    </source>
</evidence>
<dbReference type="EMBL" id="CP094929">
    <property type="protein sequence ID" value="UOM50547.1"/>
    <property type="molecule type" value="Genomic_DNA"/>
</dbReference>
<evidence type="ECO:0000313" key="3">
    <source>
        <dbReference type="Proteomes" id="UP000829708"/>
    </source>
</evidence>